<proteinExistence type="predicted"/>
<evidence type="ECO:0000313" key="2">
    <source>
        <dbReference type="Proteomes" id="UP000011081"/>
    </source>
</evidence>
<gene>
    <name evidence="1" type="ORF">VCUG_02478</name>
</gene>
<organism evidence="1 2">
    <name type="scientific">Vavraia culicis (isolate floridensis)</name>
    <name type="common">Microsporidian parasite</name>
    <dbReference type="NCBI Taxonomy" id="948595"/>
    <lineage>
        <taxon>Eukaryota</taxon>
        <taxon>Fungi</taxon>
        <taxon>Fungi incertae sedis</taxon>
        <taxon>Microsporidia</taxon>
        <taxon>Pleistophoridae</taxon>
        <taxon>Vavraia</taxon>
    </lineage>
</organism>
<dbReference type="OMA" id="LYTINQW"/>
<dbReference type="EMBL" id="GL877469">
    <property type="protein sequence ID" value="ELA46040.1"/>
    <property type="molecule type" value="Genomic_DNA"/>
</dbReference>
<dbReference type="VEuPathDB" id="MicrosporidiaDB:VCUG_02478"/>
<dbReference type="OrthoDB" id="2193082at2759"/>
<evidence type="ECO:0000313" key="1">
    <source>
        <dbReference type="EMBL" id="ELA46040.1"/>
    </source>
</evidence>
<accession>L2GSH9</accession>
<name>L2GSH9_VAVCU</name>
<sequence length="157" mass="18743">MATLYTINQWKNELRHFGIKIGSAWYFSMEEILYLKKKHIIMHHPLLTSRAYISTRNSRVFQKGFTVYCQLKESGYNLINNHLYYHTKNFNRKHESCIGTVQFVRKNEDFELMSRVFVIVSDNEYYILNTQLCVLDKKLTKKLIKDVNTAHEQTVII</sequence>
<reference evidence="2" key="1">
    <citation type="submission" date="2011-03" db="EMBL/GenBank/DDBJ databases">
        <title>The genome sequence of Vavraia culicis strain floridensis.</title>
        <authorList>
            <consortium name="The Broad Institute Genome Sequencing Platform"/>
            <person name="Cuomo C."/>
            <person name="Becnel J."/>
            <person name="Sanscrainte N."/>
            <person name="Young S.K."/>
            <person name="Zeng Q."/>
            <person name="Gargeya S."/>
            <person name="Fitzgerald M."/>
            <person name="Haas B."/>
            <person name="Abouelleil A."/>
            <person name="Alvarado L."/>
            <person name="Arachchi H.M."/>
            <person name="Berlin A."/>
            <person name="Chapman S.B."/>
            <person name="Gearin G."/>
            <person name="Goldberg J."/>
            <person name="Griggs A."/>
            <person name="Gujja S."/>
            <person name="Hansen M."/>
            <person name="Heiman D."/>
            <person name="Howarth C."/>
            <person name="Larimer J."/>
            <person name="Lui A."/>
            <person name="MacDonald P.J.P."/>
            <person name="McCowen C."/>
            <person name="Montmayeur A."/>
            <person name="Murphy C."/>
            <person name="Neiman D."/>
            <person name="Pearson M."/>
            <person name="Priest M."/>
            <person name="Roberts A."/>
            <person name="Saif S."/>
            <person name="Shea T."/>
            <person name="Sisk P."/>
            <person name="Stolte C."/>
            <person name="Sykes S."/>
            <person name="Wortman J."/>
            <person name="Nusbaum C."/>
            <person name="Birren B."/>
        </authorList>
    </citation>
    <scope>NUCLEOTIDE SEQUENCE [LARGE SCALE GENOMIC DNA]</scope>
    <source>
        <strain evidence="2">floridensis</strain>
    </source>
</reference>
<dbReference type="Proteomes" id="UP000011081">
    <property type="component" value="Unassembled WGS sequence"/>
</dbReference>
<dbReference type="AlphaFoldDB" id="L2GSH9"/>
<dbReference type="RefSeq" id="XP_008075486.1">
    <property type="nucleotide sequence ID" value="XM_008077295.1"/>
</dbReference>
<protein>
    <submittedName>
        <fullName evidence="1">Uncharacterized protein</fullName>
    </submittedName>
</protein>
<dbReference type="HOGENOM" id="CLU_1679282_0_0_1"/>
<dbReference type="InParanoid" id="L2GSH9"/>
<keyword evidence="2" id="KW-1185">Reference proteome</keyword>
<dbReference type="Gene3D" id="3.40.1350.150">
    <property type="match status" value="1"/>
</dbReference>
<dbReference type="GeneID" id="19880340"/>